<name>A0A1V8YAW9_9ENTE</name>
<feature type="region of interest" description="Disordered" evidence="1">
    <location>
        <begin position="833"/>
        <end position="875"/>
    </location>
</feature>
<dbReference type="AlphaFoldDB" id="A0A1V8YAW9"/>
<feature type="transmembrane region" description="Helical" evidence="2">
    <location>
        <begin position="665"/>
        <end position="685"/>
    </location>
</feature>
<sequence length="875" mass="99556">MLMEIEKRRKIKEAAFDKQLKGLKSLTSEQALKSVEPSSLQHLSRIKRFELTRQLGGIKSASTDLDKQVDDLRKELTRLKKHKFEDITHANTELKKLDEIENVNEKFLTAQEKEQVKEIHQIENIVAAGQKIERTPSFSKLVITKDDNDNTRLLKYATLKRNKLMFQQEKATNETIVHALSLKEEPSISIQQVSSPEAKKVKKLSAEQLLTIKEELTAQREPVTRRQSAPELNERIKDLGLEGFKIPRVPSKLKKAAPEFKLTEIKNESLSKDMLSSFDQPDHNVFKNGSILRRRRAPLKDILKDSDFIKPDSGDLDKSSKDSDLIKRDSGVLDKISVESTSRKELKTWDESVVHNLQTKAALLEQRVRLQTEILNVGPFSNFLLDPSAKKNDEKGRYADIKNDLAENKQLLDSIQAILQDKEKLAEYIEKEKPKDKNELTIGIETLTSQTAEIEEKVAELKEIDYKDLKNKWYHVFSRPSFYAFLGRQALWLTPLIFFNAVPGYVYDPSSINTIPEITFLEKGAQITSSLKGMLMGTYVAQRLLYAAPKIIPRITGRVSQGLRNRFPKAMEKVDRALAPLSRAKQKINQIGQTVKAKTVTPVVAKIKQRLSIGDSEKLTPEQKANRAKGLDPYTGEKLPLTTRAKNATQDFMKSAGKRVWNNKWILMSMVTCTVAFAVMGGPVLSLVAPFLPASIFGTIIAAAAFITCGAMLLVDKLILKPIQNRLASRENRNRDQVVMERFTQDKEKGQHYSLDNSFKEKVASIAKIENKEQTLNQEQTNKKESTIDTKKHETQLSEPRQPILKVEELDKKSQSTVKKREQERIAVAMIHYENERNNKRPLNELTSKANETARRKSITGTQEKNKNEKEQAIS</sequence>
<keyword evidence="2" id="KW-0472">Membrane</keyword>
<feature type="compositionally biased region" description="Basic and acidic residues" evidence="1">
    <location>
        <begin position="833"/>
        <end position="843"/>
    </location>
</feature>
<feature type="compositionally biased region" description="Basic and acidic residues" evidence="1">
    <location>
        <begin position="864"/>
        <end position="875"/>
    </location>
</feature>
<feature type="transmembrane region" description="Helical" evidence="2">
    <location>
        <begin position="691"/>
        <end position="715"/>
    </location>
</feature>
<keyword evidence="2" id="KW-0812">Transmembrane</keyword>
<comment type="caution">
    <text evidence="3">The sequence shown here is derived from an EMBL/GenBank/DDBJ whole genome shotgun (WGS) entry which is preliminary data.</text>
</comment>
<dbReference type="EMBL" id="MJEA01000009">
    <property type="protein sequence ID" value="OQO69722.1"/>
    <property type="molecule type" value="Genomic_DNA"/>
</dbReference>
<dbReference type="Proteomes" id="UP000192477">
    <property type="component" value="Unassembled WGS sequence"/>
</dbReference>
<evidence type="ECO:0000256" key="1">
    <source>
        <dbReference type="SAM" id="MobiDB-lite"/>
    </source>
</evidence>
<feature type="compositionally biased region" description="Basic and acidic residues" evidence="1">
    <location>
        <begin position="781"/>
        <end position="796"/>
    </location>
</feature>
<evidence type="ECO:0000313" key="3">
    <source>
        <dbReference type="EMBL" id="OQO69722.1"/>
    </source>
</evidence>
<reference evidence="3 4" key="1">
    <citation type="journal article" date="2017" name="BMC Microbiol.">
        <title>Comparative genomics of Enterococcus spp. isolated from bovine feces.</title>
        <authorList>
            <person name="Beukers A.G."/>
            <person name="Zaheer R."/>
            <person name="Goji N."/>
            <person name="Amoako K.K."/>
            <person name="Chaves A.V."/>
            <person name="Ward M.P."/>
            <person name="McAllister T.A."/>
        </authorList>
    </citation>
    <scope>NUCLEOTIDE SEQUENCE [LARGE SCALE GENOMIC DNA]</scope>
    <source>
        <strain evidence="3 4">F1129D 143</strain>
    </source>
</reference>
<feature type="region of interest" description="Disordered" evidence="1">
    <location>
        <begin position="771"/>
        <end position="801"/>
    </location>
</feature>
<organism evidence="3 4">
    <name type="scientific">Enterococcus villorum</name>
    <dbReference type="NCBI Taxonomy" id="112904"/>
    <lineage>
        <taxon>Bacteria</taxon>
        <taxon>Bacillati</taxon>
        <taxon>Bacillota</taxon>
        <taxon>Bacilli</taxon>
        <taxon>Lactobacillales</taxon>
        <taxon>Enterococcaceae</taxon>
        <taxon>Enterococcus</taxon>
    </lineage>
</organism>
<protein>
    <submittedName>
        <fullName evidence="3">Uncharacterized protein</fullName>
    </submittedName>
</protein>
<keyword evidence="2" id="KW-1133">Transmembrane helix</keyword>
<accession>A0A1V8YAW9</accession>
<evidence type="ECO:0000313" key="4">
    <source>
        <dbReference type="Proteomes" id="UP000192477"/>
    </source>
</evidence>
<gene>
    <name evidence="3" type="ORF">BH747_09165</name>
</gene>
<proteinExistence type="predicted"/>
<dbReference type="STRING" id="112904.BH747_09165"/>
<evidence type="ECO:0000256" key="2">
    <source>
        <dbReference type="SAM" id="Phobius"/>
    </source>
</evidence>